<dbReference type="AlphaFoldDB" id="A0A963YNL2"/>
<gene>
    <name evidence="1" type="ORF">ASILVAE211_03385</name>
</gene>
<organism evidence="1 2">
    <name type="scientific">Acidisoma silvae</name>
    <dbReference type="NCBI Taxonomy" id="2802396"/>
    <lineage>
        <taxon>Bacteria</taxon>
        <taxon>Pseudomonadati</taxon>
        <taxon>Pseudomonadota</taxon>
        <taxon>Alphaproteobacteria</taxon>
        <taxon>Acetobacterales</taxon>
        <taxon>Acidocellaceae</taxon>
        <taxon>Acidisoma</taxon>
    </lineage>
</organism>
<dbReference type="Proteomes" id="UP000708298">
    <property type="component" value="Unassembled WGS sequence"/>
</dbReference>
<evidence type="ECO:0000313" key="1">
    <source>
        <dbReference type="EMBL" id="MCB8874213.1"/>
    </source>
</evidence>
<keyword evidence="2" id="KW-1185">Reference proteome</keyword>
<reference evidence="1" key="2">
    <citation type="submission" date="2021-01" db="EMBL/GenBank/DDBJ databases">
        <authorList>
            <person name="Mieszkin S."/>
            <person name="Pouder E."/>
            <person name="Alain K."/>
        </authorList>
    </citation>
    <scope>NUCLEOTIDE SEQUENCE</scope>
    <source>
        <strain evidence="1">HW T2.11</strain>
    </source>
</reference>
<evidence type="ECO:0000313" key="2">
    <source>
        <dbReference type="Proteomes" id="UP000708298"/>
    </source>
</evidence>
<name>A0A963YNL2_9PROT</name>
<protein>
    <submittedName>
        <fullName evidence="1">Uncharacterized protein</fullName>
    </submittedName>
</protein>
<reference evidence="1" key="1">
    <citation type="journal article" date="2021" name="Microorganisms">
        <title>Acidisoma silvae sp. nov. and Acidisomacellulosilytica sp. nov., Two Acidophilic Bacteria Isolated from Decaying Wood, Hydrolyzing Cellulose and Producing Poly-3-hydroxybutyrate.</title>
        <authorList>
            <person name="Mieszkin S."/>
            <person name="Pouder E."/>
            <person name="Uroz S."/>
            <person name="Simon-Colin C."/>
            <person name="Alain K."/>
        </authorList>
    </citation>
    <scope>NUCLEOTIDE SEQUENCE</scope>
    <source>
        <strain evidence="1">HW T2.11</strain>
    </source>
</reference>
<accession>A0A963YNL2</accession>
<comment type="caution">
    <text evidence="1">The sequence shown here is derived from an EMBL/GenBank/DDBJ whole genome shotgun (WGS) entry which is preliminary data.</text>
</comment>
<dbReference type="RefSeq" id="WP_227319861.1">
    <property type="nucleotide sequence ID" value="NZ_JAESVB010000001.1"/>
</dbReference>
<proteinExistence type="predicted"/>
<dbReference type="EMBL" id="JAESVB010000001">
    <property type="protein sequence ID" value="MCB8874213.1"/>
    <property type="molecule type" value="Genomic_DNA"/>
</dbReference>
<sequence>MSDAPDNILLAYMRRFDEKLDRVIDVQTEHSSHLSQLEFGLVGLRRDMVQHAEGIALLGVRLDRADKRLDRIEKRLGLIEV</sequence>